<accession>A0AAV7MK73</accession>
<evidence type="ECO:0000313" key="1">
    <source>
        <dbReference type="EMBL" id="KAJ1101473.1"/>
    </source>
</evidence>
<evidence type="ECO:0000313" key="2">
    <source>
        <dbReference type="Proteomes" id="UP001066276"/>
    </source>
</evidence>
<dbReference type="PANTHER" id="PTHR31635:SF196">
    <property type="entry name" value="REVERSE TRANSCRIPTASE DOMAIN-CONTAINING PROTEIN-RELATED"/>
    <property type="match status" value="1"/>
</dbReference>
<dbReference type="Proteomes" id="UP001066276">
    <property type="component" value="Chromosome 10"/>
</dbReference>
<name>A0AAV7MK73_PLEWA</name>
<dbReference type="PANTHER" id="PTHR31635">
    <property type="entry name" value="REVERSE TRANSCRIPTASE DOMAIN-CONTAINING PROTEIN-RELATED"/>
    <property type="match status" value="1"/>
</dbReference>
<gene>
    <name evidence="1" type="ORF">NDU88_006540</name>
</gene>
<reference evidence="1" key="1">
    <citation type="journal article" date="2022" name="bioRxiv">
        <title>Sequencing and chromosome-scale assembly of the giantPleurodeles waltlgenome.</title>
        <authorList>
            <person name="Brown T."/>
            <person name="Elewa A."/>
            <person name="Iarovenko S."/>
            <person name="Subramanian E."/>
            <person name="Araus A.J."/>
            <person name="Petzold A."/>
            <person name="Susuki M."/>
            <person name="Suzuki K.-i.T."/>
            <person name="Hayashi T."/>
            <person name="Toyoda A."/>
            <person name="Oliveira C."/>
            <person name="Osipova E."/>
            <person name="Leigh N.D."/>
            <person name="Simon A."/>
            <person name="Yun M.H."/>
        </authorList>
    </citation>
    <scope>NUCLEOTIDE SEQUENCE</scope>
    <source>
        <strain evidence="1">20211129_DDA</strain>
        <tissue evidence="1">Liver</tissue>
    </source>
</reference>
<sequence length="127" mass="14286">MKLRLPDDTQTCQEELILQQFERFYSDLYSAEELVADGVEGYLEPISLTRIPPVNSDILESDVTPAEVLATIHRLQIGKVPGADNFEAEFYKSFGTQLARVLTRLYNALGMTHLLPTDATRCGDCYL</sequence>
<organism evidence="1 2">
    <name type="scientific">Pleurodeles waltl</name>
    <name type="common">Iberian ribbed newt</name>
    <dbReference type="NCBI Taxonomy" id="8319"/>
    <lineage>
        <taxon>Eukaryota</taxon>
        <taxon>Metazoa</taxon>
        <taxon>Chordata</taxon>
        <taxon>Craniata</taxon>
        <taxon>Vertebrata</taxon>
        <taxon>Euteleostomi</taxon>
        <taxon>Amphibia</taxon>
        <taxon>Batrachia</taxon>
        <taxon>Caudata</taxon>
        <taxon>Salamandroidea</taxon>
        <taxon>Salamandridae</taxon>
        <taxon>Pleurodelinae</taxon>
        <taxon>Pleurodeles</taxon>
    </lineage>
</organism>
<protein>
    <submittedName>
        <fullName evidence="1">Uncharacterized protein</fullName>
    </submittedName>
</protein>
<proteinExistence type="predicted"/>
<dbReference type="AlphaFoldDB" id="A0AAV7MK73"/>
<comment type="caution">
    <text evidence="1">The sequence shown here is derived from an EMBL/GenBank/DDBJ whole genome shotgun (WGS) entry which is preliminary data.</text>
</comment>
<keyword evidence="2" id="KW-1185">Reference proteome</keyword>
<dbReference type="EMBL" id="JANPWB010000014">
    <property type="protein sequence ID" value="KAJ1101473.1"/>
    <property type="molecule type" value="Genomic_DNA"/>
</dbReference>